<dbReference type="InterPro" id="IPR002110">
    <property type="entry name" value="Ankyrin_rpt"/>
</dbReference>
<organism evidence="5 6">
    <name type="scientific">Nezara viridula</name>
    <name type="common">Southern green stink bug</name>
    <name type="synonym">Cimex viridulus</name>
    <dbReference type="NCBI Taxonomy" id="85310"/>
    <lineage>
        <taxon>Eukaryota</taxon>
        <taxon>Metazoa</taxon>
        <taxon>Ecdysozoa</taxon>
        <taxon>Arthropoda</taxon>
        <taxon>Hexapoda</taxon>
        <taxon>Insecta</taxon>
        <taxon>Pterygota</taxon>
        <taxon>Neoptera</taxon>
        <taxon>Paraneoptera</taxon>
        <taxon>Hemiptera</taxon>
        <taxon>Heteroptera</taxon>
        <taxon>Panheteroptera</taxon>
        <taxon>Pentatomomorpha</taxon>
        <taxon>Pentatomoidea</taxon>
        <taxon>Pentatomidae</taxon>
        <taxon>Pentatominae</taxon>
        <taxon>Nezara</taxon>
    </lineage>
</organism>
<dbReference type="Gene3D" id="1.25.40.20">
    <property type="entry name" value="Ankyrin repeat-containing domain"/>
    <property type="match status" value="1"/>
</dbReference>
<feature type="repeat" description="ANK" evidence="3">
    <location>
        <begin position="164"/>
        <end position="196"/>
    </location>
</feature>
<dbReference type="AlphaFoldDB" id="A0A9P0HNI8"/>
<proteinExistence type="predicted"/>
<sequence>MTLLEGWCSRMLLHLILIASSFHMITEVTSNNEDYLHVLRCYFNLTESATFKIIWMFANQLGIDGLLPIHRSSYQGRGDVVKALIKIGVPLDVLDNKLQKPPFIWAARGGNVEVLNLLKEAVPSQIVWSDKDGTALNWATKERQQSAIQWLIAQNISLESRDGFHMSPLQTASYNGDYGAAKLLLDHGANIESFDNYWWTPMFWATANDHIDVVQLLLNRSAIVNRADMSGMTPLHEAAMGHSVNYTGDGTDMLQLLLDHAADLRTRSINGFTALHHAVASDRLHATGYLLKKGSDVNSASYNGMTPLHLASSNGYLIMAGLLLDREANVNARDHNGRTPLYVAKGKDMVDFIKSRGGTL</sequence>
<keyword evidence="1" id="KW-0677">Repeat</keyword>
<dbReference type="Proteomes" id="UP001152798">
    <property type="component" value="Chromosome 6"/>
</dbReference>
<dbReference type="EMBL" id="OV725082">
    <property type="protein sequence ID" value="CAH1404947.1"/>
    <property type="molecule type" value="Genomic_DNA"/>
</dbReference>
<dbReference type="PROSITE" id="PS50088">
    <property type="entry name" value="ANK_REPEAT"/>
    <property type="match status" value="6"/>
</dbReference>
<dbReference type="SUPFAM" id="SSF48403">
    <property type="entry name" value="Ankyrin repeat"/>
    <property type="match status" value="1"/>
</dbReference>
<evidence type="ECO:0000313" key="5">
    <source>
        <dbReference type="EMBL" id="CAH1404947.1"/>
    </source>
</evidence>
<dbReference type="InterPro" id="IPR036770">
    <property type="entry name" value="Ankyrin_rpt-contain_sf"/>
</dbReference>
<feature type="repeat" description="ANK" evidence="3">
    <location>
        <begin position="230"/>
        <end position="269"/>
    </location>
</feature>
<dbReference type="PROSITE" id="PS50297">
    <property type="entry name" value="ANK_REP_REGION"/>
    <property type="match status" value="5"/>
</dbReference>
<feature type="repeat" description="ANK" evidence="3">
    <location>
        <begin position="270"/>
        <end position="302"/>
    </location>
</feature>
<gene>
    <name evidence="5" type="ORF">NEZAVI_LOCUS13258</name>
</gene>
<feature type="repeat" description="ANK" evidence="3">
    <location>
        <begin position="303"/>
        <end position="335"/>
    </location>
</feature>
<dbReference type="Pfam" id="PF00023">
    <property type="entry name" value="Ank"/>
    <property type="match status" value="1"/>
</dbReference>
<evidence type="ECO:0000256" key="2">
    <source>
        <dbReference type="ARBA" id="ARBA00023043"/>
    </source>
</evidence>
<evidence type="ECO:0000256" key="4">
    <source>
        <dbReference type="SAM" id="SignalP"/>
    </source>
</evidence>
<feature type="signal peptide" evidence="4">
    <location>
        <begin position="1"/>
        <end position="30"/>
    </location>
</feature>
<feature type="repeat" description="ANK" evidence="3">
    <location>
        <begin position="197"/>
        <end position="229"/>
    </location>
</feature>
<reference evidence="5" key="1">
    <citation type="submission" date="2022-01" db="EMBL/GenBank/DDBJ databases">
        <authorList>
            <person name="King R."/>
        </authorList>
    </citation>
    <scope>NUCLEOTIDE SEQUENCE</scope>
</reference>
<name>A0A9P0HNI8_NEZVI</name>
<evidence type="ECO:0000256" key="3">
    <source>
        <dbReference type="PROSITE-ProRule" id="PRU00023"/>
    </source>
</evidence>
<dbReference type="OrthoDB" id="10252328at2759"/>
<keyword evidence="6" id="KW-1185">Reference proteome</keyword>
<keyword evidence="4" id="KW-0732">Signal</keyword>
<feature type="chain" id="PRO_5040170674" evidence="4">
    <location>
        <begin position="31"/>
        <end position="360"/>
    </location>
</feature>
<evidence type="ECO:0000313" key="6">
    <source>
        <dbReference type="Proteomes" id="UP001152798"/>
    </source>
</evidence>
<keyword evidence="2 3" id="KW-0040">ANK repeat</keyword>
<evidence type="ECO:0000256" key="1">
    <source>
        <dbReference type="ARBA" id="ARBA00022737"/>
    </source>
</evidence>
<accession>A0A9P0HNI8</accession>
<feature type="repeat" description="ANK" evidence="3">
    <location>
        <begin position="64"/>
        <end position="96"/>
    </location>
</feature>
<protein>
    <submittedName>
        <fullName evidence="5">Uncharacterized protein</fullName>
    </submittedName>
</protein>
<dbReference type="PANTHER" id="PTHR24198:SF165">
    <property type="entry name" value="ANKYRIN REPEAT-CONTAINING PROTEIN-RELATED"/>
    <property type="match status" value="1"/>
</dbReference>
<dbReference type="PANTHER" id="PTHR24198">
    <property type="entry name" value="ANKYRIN REPEAT AND PROTEIN KINASE DOMAIN-CONTAINING PROTEIN"/>
    <property type="match status" value="1"/>
</dbReference>
<dbReference type="Pfam" id="PF12796">
    <property type="entry name" value="Ank_2"/>
    <property type="match status" value="2"/>
</dbReference>
<dbReference type="SMART" id="SM00248">
    <property type="entry name" value="ANK"/>
    <property type="match status" value="8"/>
</dbReference>